<organism evidence="4 7">
    <name type="scientific">Halanaeroarchaeum sulfurireducens</name>
    <dbReference type="NCBI Taxonomy" id="1604004"/>
    <lineage>
        <taxon>Archaea</taxon>
        <taxon>Methanobacteriati</taxon>
        <taxon>Methanobacteriota</taxon>
        <taxon>Stenosarchaea group</taxon>
        <taxon>Halobacteria</taxon>
        <taxon>Halobacteriales</taxon>
        <taxon>Halobacteriaceae</taxon>
        <taxon>Halanaeroarchaeum</taxon>
    </lineage>
</organism>
<evidence type="ECO:0000313" key="7">
    <source>
        <dbReference type="Proteomes" id="UP000069906"/>
    </source>
</evidence>
<reference evidence="4 7" key="1">
    <citation type="journal article" date="2015" name="ISME J.">
        <title>Elemental sulfur and acetate can support life of a novel strictly anaerobic haloarchaeon.</title>
        <authorList>
            <person name="Sorokin D.Y."/>
            <person name="Kublanov I.V."/>
            <person name="Gavrilov S.N."/>
            <person name="Rojo D."/>
            <person name="Roman P."/>
            <person name="Golyshin P.N."/>
            <person name="Slepak V.Z."/>
            <person name="Smedile F."/>
            <person name="Ferrer M."/>
            <person name="Messina E."/>
            <person name="La Cono V."/>
            <person name="Yakimov M.M."/>
        </authorList>
    </citation>
    <scope>NUCLEOTIDE SEQUENCE [LARGE SCALE GENOMIC DNA]</scope>
    <source>
        <strain evidence="4 7">HSR2</strain>
    </source>
</reference>
<dbReference type="EC" id="2.7.4.16" evidence="4"/>
<dbReference type="SUPFAM" id="SSF55326">
    <property type="entry name" value="PurM N-terminal domain-like"/>
    <property type="match status" value="1"/>
</dbReference>
<dbReference type="Proteomes" id="UP000069906">
    <property type="component" value="Chromosome"/>
</dbReference>
<dbReference type="InterPro" id="IPR010918">
    <property type="entry name" value="PurM-like_C_dom"/>
</dbReference>
<evidence type="ECO:0000313" key="6">
    <source>
        <dbReference type="Proteomes" id="UP000060390"/>
    </source>
</evidence>
<dbReference type="EMBL" id="CP008874">
    <property type="protein sequence ID" value="AKH97332.1"/>
    <property type="molecule type" value="Genomic_DNA"/>
</dbReference>
<dbReference type="InterPro" id="IPR016188">
    <property type="entry name" value="PurM-like_N"/>
</dbReference>
<dbReference type="HOGENOM" id="CLU_041631_0_0_2"/>
<feature type="domain" description="PurM-like C-terminal" evidence="3">
    <location>
        <begin position="150"/>
        <end position="303"/>
    </location>
</feature>
<dbReference type="KEGG" id="hsu:HLASF_0838"/>
<dbReference type="CDD" id="cd06061">
    <property type="entry name" value="PurM-like1"/>
    <property type="match status" value="1"/>
</dbReference>
<dbReference type="KEGG" id="hsf:HLASA_0835"/>
<gene>
    <name evidence="5" type="ORF">HLASA_0835</name>
    <name evidence="4" type="ORF">HLASF_0838</name>
</gene>
<accession>A0A0F7P999</accession>
<dbReference type="PIRSF" id="PIRSF005644">
    <property type="entry name" value="Hdrgns_mtr_HypE"/>
    <property type="match status" value="1"/>
</dbReference>
<dbReference type="PATRIC" id="fig|1604004.4.peg.874"/>
<protein>
    <submittedName>
        <fullName evidence="4">Thiamine-monophosphate kinase</fullName>
        <ecNumber evidence="4">2.7.4.16</ecNumber>
    </submittedName>
</protein>
<evidence type="ECO:0000313" key="5">
    <source>
        <dbReference type="EMBL" id="ALG81734.1"/>
    </source>
</evidence>
<reference evidence="6" key="2">
    <citation type="submission" date="2015-05" db="EMBL/GenBank/DDBJ databases">
        <title>Complete genome sequence of Halanaeroarchaeum sulfurireducens type strain M27-SA2, a sulfate-reducer haloarchaeon from marine anoxic lake Medee.</title>
        <authorList>
            <person name="Messina E."/>
            <person name="Kublanov I.V."/>
            <person name="Toshchakov S."/>
            <person name="Arcadi E."/>
            <person name="La Spada G."/>
            <person name="La Cono V."/>
            <person name="Yakimov M.M."/>
        </authorList>
    </citation>
    <scope>NUCLEOTIDE SEQUENCE [LARGE SCALE GENOMIC DNA]</scope>
    <source>
        <strain evidence="6">M27-SA2</strain>
    </source>
</reference>
<dbReference type="GeneID" id="26010196"/>
<dbReference type="RefSeq" id="WP_050048109.1">
    <property type="nucleotide sequence ID" value="NZ_CP008874.1"/>
</dbReference>
<dbReference type="PANTHER" id="PTHR30303">
    <property type="entry name" value="HYDROGENASE ISOENZYMES FORMATION PROTEIN HYPE"/>
    <property type="match status" value="1"/>
</dbReference>
<dbReference type="InterPro" id="IPR011854">
    <property type="entry name" value="HypE"/>
</dbReference>
<dbReference type="GO" id="GO:0051604">
    <property type="term" value="P:protein maturation"/>
    <property type="evidence" value="ECO:0007669"/>
    <property type="project" value="TreeGrafter"/>
</dbReference>
<dbReference type="Pfam" id="PF02769">
    <property type="entry name" value="AIRS_C"/>
    <property type="match status" value="1"/>
</dbReference>
<evidence type="ECO:0000259" key="3">
    <source>
        <dbReference type="Pfam" id="PF02769"/>
    </source>
</evidence>
<comment type="similarity">
    <text evidence="1">Belongs to the HypE family.</text>
</comment>
<dbReference type="SUPFAM" id="SSF56042">
    <property type="entry name" value="PurM C-terminal domain-like"/>
    <property type="match status" value="1"/>
</dbReference>
<feature type="domain" description="PurM-like N-terminal" evidence="2">
    <location>
        <begin position="32"/>
        <end position="138"/>
    </location>
</feature>
<evidence type="ECO:0000313" key="4">
    <source>
        <dbReference type="EMBL" id="AKH97332.1"/>
    </source>
</evidence>
<dbReference type="STRING" id="1604004.HLASA_0835"/>
<evidence type="ECO:0000259" key="2">
    <source>
        <dbReference type="Pfam" id="PF00586"/>
    </source>
</evidence>
<dbReference type="Pfam" id="PF00586">
    <property type="entry name" value="AIRS"/>
    <property type="match status" value="1"/>
</dbReference>
<keyword evidence="4" id="KW-0808">Transferase</keyword>
<reference evidence="5 6" key="3">
    <citation type="journal article" date="2016" name="Stand. Genomic Sci.">
        <title>Complete genome sequence of 'Halanaeroarchaeum sulfurireducens' M27-SA2, a sulfur-reducing and acetate-oxidizing haloarchaeon from the deep-sea hypersaline anoxic lake Medee.</title>
        <authorList>
            <person name="Messina E."/>
            <person name="Sorokin D.Y."/>
            <person name="Kublanov I.V."/>
            <person name="Toshchakov S."/>
            <person name="Lopatina A."/>
            <person name="Arcadi E."/>
            <person name="Smedile F."/>
            <person name="La Spada G."/>
            <person name="La Cono V."/>
            <person name="Yakimov M.M."/>
        </authorList>
    </citation>
    <scope>NUCLEOTIDE SEQUENCE [LARGE SCALE GENOMIC DNA]</scope>
    <source>
        <strain evidence="5 6">M27-SA2</strain>
    </source>
</reference>
<keyword evidence="7" id="KW-1185">Reference proteome</keyword>
<dbReference type="Proteomes" id="UP000060390">
    <property type="component" value="Chromosome"/>
</dbReference>
<dbReference type="InterPro" id="IPR036676">
    <property type="entry name" value="PurM-like_C_sf"/>
</dbReference>
<keyword evidence="4" id="KW-0418">Kinase</keyword>
<evidence type="ECO:0000256" key="1">
    <source>
        <dbReference type="ARBA" id="ARBA00006243"/>
    </source>
</evidence>
<sequence>MIGKVSPEDLAAHVFGKTGAPDDSVIQGPAYGEDAAAIAVPEGTLVVNSDPISLAVGHVGTLGINVACNDVAASGAEPAWLTVMIFLPASADDGRVLEEVTTQLHETAIDRDVTIVGGHSEYNPALERPLLSLTCMGMADRFVPTGGATPGDHVILTKGAGIEGTAILATDFADDLRAAGVEDTVIERASTFYDDLGVTTESRAVRDVATAMHDPTEGGLIDGLFELASASDVSLQIDTDAIPIRPETVAVTDAVDADPLQIFGSGALAATVPEDAVSGVLDSLAAADIEAADIGTVADRGDVPLSLDDRAITEPVRDDLYALWE</sequence>
<dbReference type="Gene3D" id="3.90.650.10">
    <property type="entry name" value="PurM-like C-terminal domain"/>
    <property type="match status" value="1"/>
</dbReference>
<dbReference type="AlphaFoldDB" id="A0A0F7P999"/>
<dbReference type="Gene3D" id="3.30.1330.10">
    <property type="entry name" value="PurM-like, N-terminal domain"/>
    <property type="match status" value="1"/>
</dbReference>
<dbReference type="InterPro" id="IPR036921">
    <property type="entry name" value="PurM-like_N_sf"/>
</dbReference>
<dbReference type="PANTHER" id="PTHR30303:SF4">
    <property type="entry name" value="HYDROGENASE EXPRESSION_FORMATION PROTEIN HYPE"/>
    <property type="match status" value="1"/>
</dbReference>
<name>A0A0F7P999_9EURY</name>
<proteinExistence type="inferred from homology"/>
<dbReference type="OrthoDB" id="31494at2157"/>
<dbReference type="GO" id="GO:0009030">
    <property type="term" value="F:thiamine-phosphate kinase activity"/>
    <property type="evidence" value="ECO:0007669"/>
    <property type="project" value="UniProtKB-EC"/>
</dbReference>
<dbReference type="EMBL" id="CP011564">
    <property type="protein sequence ID" value="ALG81734.1"/>
    <property type="molecule type" value="Genomic_DNA"/>
</dbReference>